<proteinExistence type="predicted"/>
<dbReference type="RefSeq" id="XP_004349836.1">
    <property type="nucleotide sequence ID" value="XM_004349786.2"/>
</dbReference>
<dbReference type="EMBL" id="KE346361">
    <property type="protein sequence ID" value="KJE89914.1"/>
    <property type="molecule type" value="Genomic_DNA"/>
</dbReference>
<dbReference type="InterPro" id="IPR037698">
    <property type="entry name" value="UQCC2"/>
</dbReference>
<dbReference type="PhylomeDB" id="A0A0D2X0Z4"/>
<evidence type="ECO:0000256" key="4">
    <source>
        <dbReference type="ARBA" id="ARBA00031206"/>
    </source>
</evidence>
<sequence>MQRVACLTAVAQGAATTAGYATVASASASPARKDVLALYKNLYRIAKLWPVDETRPGRDLGTHIKKAVREQFRTNASVTDQKQVATLVAQGQAELGSLRSIYLNQHHDQFIRTNDTLALTQQSLEATRHLLSSNTQRSLNKKSFMQLIFGRNRNQDEAAYSFRTPAERQRLLQTIEATNTASTKP</sequence>
<evidence type="ECO:0000256" key="5">
    <source>
        <dbReference type="ARBA" id="ARBA00032983"/>
    </source>
</evidence>
<dbReference type="OrthoDB" id="6266314at2759"/>
<dbReference type="GO" id="GO:0034551">
    <property type="term" value="P:mitochondrial respiratory chain complex III assembly"/>
    <property type="evidence" value="ECO:0007669"/>
    <property type="project" value="TreeGrafter"/>
</dbReference>
<name>A0A0D2X0Z4_CAPO3</name>
<reference evidence="7" key="1">
    <citation type="submission" date="2011-02" db="EMBL/GenBank/DDBJ databases">
        <title>The Genome Sequence of Capsaspora owczarzaki ATCC 30864.</title>
        <authorList>
            <person name="Russ C."/>
            <person name="Cuomo C."/>
            <person name="Burger G."/>
            <person name="Gray M.W."/>
            <person name="Holland P.W.H."/>
            <person name="King N."/>
            <person name="Lang F.B.F."/>
            <person name="Roger A.J."/>
            <person name="Ruiz-Trillo I."/>
            <person name="Young S.K."/>
            <person name="Zeng Q."/>
            <person name="Gargeya S."/>
            <person name="Alvarado L."/>
            <person name="Berlin A."/>
            <person name="Chapman S.B."/>
            <person name="Chen Z."/>
            <person name="Freedman E."/>
            <person name="Gellesch M."/>
            <person name="Goldberg J."/>
            <person name="Griggs A."/>
            <person name="Gujja S."/>
            <person name="Heilman E."/>
            <person name="Heiman D."/>
            <person name="Howarth C."/>
            <person name="Mehta T."/>
            <person name="Neiman D."/>
            <person name="Pearson M."/>
            <person name="Roberts A."/>
            <person name="Saif S."/>
            <person name="Shea T."/>
            <person name="Shenoy N."/>
            <person name="Sisk P."/>
            <person name="Stolte C."/>
            <person name="Sykes S."/>
            <person name="White J."/>
            <person name="Yandava C."/>
            <person name="Haas B."/>
            <person name="Nusbaum C."/>
            <person name="Birren B."/>
        </authorList>
    </citation>
    <scope>NUCLEOTIDE SEQUENCE</scope>
    <source>
        <strain evidence="7">ATCC 30864</strain>
    </source>
</reference>
<dbReference type="AlphaFoldDB" id="A0A0D2X0Z4"/>
<evidence type="ECO:0000256" key="3">
    <source>
        <dbReference type="ARBA" id="ARBA00023128"/>
    </source>
</evidence>
<keyword evidence="3" id="KW-0496">Mitochondrion</keyword>
<evidence type="ECO:0000313" key="7">
    <source>
        <dbReference type="Proteomes" id="UP000008743"/>
    </source>
</evidence>
<keyword evidence="2" id="KW-0809">Transit peptide</keyword>
<evidence type="ECO:0000256" key="1">
    <source>
        <dbReference type="ARBA" id="ARBA00004305"/>
    </source>
</evidence>
<protein>
    <recommendedName>
        <fullName evidence="5">Mitochondrial nucleoid factor 1</fullName>
    </recommendedName>
    <alternativeName>
        <fullName evidence="4">Mitochondrial protein M19</fullName>
    </alternativeName>
</protein>
<organism evidence="6 7">
    <name type="scientific">Capsaspora owczarzaki (strain ATCC 30864)</name>
    <dbReference type="NCBI Taxonomy" id="595528"/>
    <lineage>
        <taxon>Eukaryota</taxon>
        <taxon>Filasterea</taxon>
        <taxon>Capsaspora</taxon>
    </lineage>
</organism>
<dbReference type="PANTHER" id="PTHR34260">
    <property type="entry name" value="UBIQUINOL-CYTOCHROME-C REDUCTASE COMPLEX ASSEMBLY FACTOR 2"/>
    <property type="match status" value="1"/>
</dbReference>
<dbReference type="Proteomes" id="UP000008743">
    <property type="component" value="Unassembled WGS sequence"/>
</dbReference>
<evidence type="ECO:0000256" key="2">
    <source>
        <dbReference type="ARBA" id="ARBA00022946"/>
    </source>
</evidence>
<dbReference type="InParanoid" id="A0A0D2X0Z4"/>
<dbReference type="GO" id="GO:0005759">
    <property type="term" value="C:mitochondrial matrix"/>
    <property type="evidence" value="ECO:0007669"/>
    <property type="project" value="UniProtKB-SubCell"/>
</dbReference>
<dbReference type="Pfam" id="PF20180">
    <property type="entry name" value="UQCC2_CBP6"/>
    <property type="match status" value="1"/>
</dbReference>
<comment type="subcellular location">
    <subcellularLocation>
        <location evidence="1">Mitochondrion matrix</location>
    </subcellularLocation>
</comment>
<accession>A0A0D2X0Z4</accession>
<dbReference type="PANTHER" id="PTHR34260:SF1">
    <property type="entry name" value="UBIQUINOL-CYTOCHROME-C REDUCTASE COMPLEX ASSEMBLY FACTOR 2"/>
    <property type="match status" value="1"/>
</dbReference>
<evidence type="ECO:0000313" key="6">
    <source>
        <dbReference type="EMBL" id="KJE89914.1"/>
    </source>
</evidence>
<keyword evidence="7" id="KW-1185">Reference proteome</keyword>
<gene>
    <name evidence="6" type="ORF">CAOG_001316</name>
</gene>